<keyword evidence="2" id="KW-1185">Reference proteome</keyword>
<name>A0ABX5YJN7_9PLAN</name>
<sequence>MNMSTVQLMLAYLFVRSRFPFQVSNETCLNTVAGLKAGRSLSSSSSFHKSVERMILFLIVDKTLCQSTPD</sequence>
<reference evidence="1 2" key="1">
    <citation type="submission" date="2019-08" db="EMBL/GenBank/DDBJ databases">
        <title>Deep-cultivation of Planctomycetes and their phenomic and genomic characterization uncovers novel biology.</title>
        <authorList>
            <person name="Wiegand S."/>
            <person name="Jogler M."/>
            <person name="Boedeker C."/>
            <person name="Pinto D."/>
            <person name="Vollmers J."/>
            <person name="Rivas-Marin E."/>
            <person name="Kohn T."/>
            <person name="Peeters S.H."/>
            <person name="Heuer A."/>
            <person name="Rast P."/>
            <person name="Oberbeckmann S."/>
            <person name="Bunk B."/>
            <person name="Jeske O."/>
            <person name="Meyerdierks A."/>
            <person name="Storesund J.E."/>
            <person name="Kallscheuer N."/>
            <person name="Luecker S."/>
            <person name="Lage O.M."/>
            <person name="Pohl T."/>
            <person name="Merkel B.J."/>
            <person name="Hornburger P."/>
            <person name="Mueller R.-W."/>
            <person name="Bruemmer F."/>
            <person name="Labrenz M."/>
            <person name="Spormann A.M."/>
            <person name="Op den Camp H."/>
            <person name="Overmann J."/>
            <person name="Amann R."/>
            <person name="Jetten M.S.M."/>
            <person name="Mascher T."/>
            <person name="Medema M.H."/>
            <person name="Devos D.P."/>
            <person name="Kaster A.-K."/>
            <person name="Ovreas L."/>
            <person name="Rohde M."/>
            <person name="Galperin M.Y."/>
            <person name="Jogler C."/>
        </authorList>
    </citation>
    <scope>NUCLEOTIDE SEQUENCE [LARGE SCALE GENOMIC DNA]</scope>
    <source>
        <strain evidence="1 2">DSM 8797</strain>
    </source>
</reference>
<evidence type="ECO:0000313" key="1">
    <source>
        <dbReference type="EMBL" id="QEG15810.1"/>
    </source>
</evidence>
<proteinExistence type="predicted"/>
<evidence type="ECO:0000313" key="2">
    <source>
        <dbReference type="Proteomes" id="UP000322887"/>
    </source>
</evidence>
<accession>A0ABX5YJN7</accession>
<dbReference type="Proteomes" id="UP000322887">
    <property type="component" value="Chromosome"/>
</dbReference>
<organism evidence="1 2">
    <name type="scientific">Gimesia maris</name>
    <dbReference type="NCBI Taxonomy" id="122"/>
    <lineage>
        <taxon>Bacteria</taxon>
        <taxon>Pseudomonadati</taxon>
        <taxon>Planctomycetota</taxon>
        <taxon>Planctomycetia</taxon>
        <taxon>Planctomycetales</taxon>
        <taxon>Planctomycetaceae</taxon>
        <taxon>Gimesia</taxon>
    </lineage>
</organism>
<evidence type="ECO:0008006" key="3">
    <source>
        <dbReference type="Google" id="ProtNLM"/>
    </source>
</evidence>
<dbReference type="EMBL" id="CP042910">
    <property type="protein sequence ID" value="QEG15810.1"/>
    <property type="molecule type" value="Genomic_DNA"/>
</dbReference>
<protein>
    <recommendedName>
        <fullName evidence="3">Secreted protein</fullName>
    </recommendedName>
</protein>
<gene>
    <name evidence="1" type="ORF">GmarT_16530</name>
</gene>